<comment type="caution">
    <text evidence="8">The sequence shown here is derived from an EMBL/GenBank/DDBJ whole genome shotgun (WGS) entry which is preliminary data.</text>
</comment>
<dbReference type="InterPro" id="IPR003959">
    <property type="entry name" value="ATPase_AAA_core"/>
</dbReference>
<organism evidence="8 9">
    <name type="scientific">Candidatus Magasanikbacteria bacterium GW2011_GWA2_45_39</name>
    <dbReference type="NCBI Taxonomy" id="1619041"/>
    <lineage>
        <taxon>Bacteria</taxon>
        <taxon>Candidatus Magasanikiibacteriota</taxon>
    </lineage>
</organism>
<dbReference type="InterPro" id="IPR001270">
    <property type="entry name" value="ClpA/B"/>
</dbReference>
<dbReference type="PROSITE" id="PS00870">
    <property type="entry name" value="CLPAB_1"/>
    <property type="match status" value="1"/>
</dbReference>
<protein>
    <submittedName>
        <fullName evidence="8">Clp protease ClpX</fullName>
    </submittedName>
</protein>
<dbReference type="Pfam" id="PF17871">
    <property type="entry name" value="AAA_lid_9"/>
    <property type="match status" value="1"/>
</dbReference>
<dbReference type="SUPFAM" id="SSF52540">
    <property type="entry name" value="P-loop containing nucleoside triphosphate hydrolases"/>
    <property type="match status" value="2"/>
</dbReference>
<dbReference type="Gene3D" id="3.40.50.300">
    <property type="entry name" value="P-loop containing nucleotide triphosphate hydrolases"/>
    <property type="match status" value="2"/>
</dbReference>
<dbReference type="InterPro" id="IPR041546">
    <property type="entry name" value="ClpA/ClpB_AAA_lid"/>
</dbReference>
<dbReference type="PANTHER" id="PTHR11638:SF18">
    <property type="entry name" value="HEAT SHOCK PROTEIN 104"/>
    <property type="match status" value="1"/>
</dbReference>
<dbReference type="InterPro" id="IPR036628">
    <property type="entry name" value="Clp_N_dom_sf"/>
</dbReference>
<dbReference type="InterPro" id="IPR050130">
    <property type="entry name" value="ClpA_ClpB"/>
</dbReference>
<evidence type="ECO:0000256" key="6">
    <source>
        <dbReference type="SAM" id="Coils"/>
    </source>
</evidence>
<evidence type="ECO:0000256" key="4">
    <source>
        <dbReference type="ARBA" id="ARBA00023186"/>
    </source>
</evidence>
<dbReference type="GO" id="GO:0016887">
    <property type="term" value="F:ATP hydrolysis activity"/>
    <property type="evidence" value="ECO:0007669"/>
    <property type="project" value="InterPro"/>
</dbReference>
<dbReference type="InterPro" id="IPR027417">
    <property type="entry name" value="P-loop_NTPase"/>
</dbReference>
<dbReference type="Gene3D" id="1.10.1780.10">
    <property type="entry name" value="Clp, N-terminal domain"/>
    <property type="match status" value="1"/>
</dbReference>
<dbReference type="CDD" id="cd00009">
    <property type="entry name" value="AAA"/>
    <property type="match status" value="1"/>
</dbReference>
<dbReference type="InterPro" id="IPR003593">
    <property type="entry name" value="AAA+_ATPase"/>
</dbReference>
<keyword evidence="1 5" id="KW-0677">Repeat</keyword>
<dbReference type="SMART" id="SM01086">
    <property type="entry name" value="ClpB_D2-small"/>
    <property type="match status" value="1"/>
</dbReference>
<dbReference type="GO" id="GO:0005737">
    <property type="term" value="C:cytoplasm"/>
    <property type="evidence" value="ECO:0007669"/>
    <property type="project" value="TreeGrafter"/>
</dbReference>
<dbReference type="InterPro" id="IPR004176">
    <property type="entry name" value="Clp_R_N"/>
</dbReference>
<keyword evidence="8" id="KW-0378">Hydrolase</keyword>
<keyword evidence="2" id="KW-0547">Nucleotide-binding</keyword>
<dbReference type="InterPro" id="IPR018368">
    <property type="entry name" value="ClpA/B_CS1"/>
</dbReference>
<dbReference type="PATRIC" id="fig|1619041.3.peg.191"/>
<dbReference type="Pfam" id="PF00004">
    <property type="entry name" value="AAA"/>
    <property type="match status" value="1"/>
</dbReference>
<dbReference type="GO" id="GO:0006508">
    <property type="term" value="P:proteolysis"/>
    <property type="evidence" value="ECO:0007669"/>
    <property type="project" value="UniProtKB-KW"/>
</dbReference>
<dbReference type="Pfam" id="PF07724">
    <property type="entry name" value="AAA_2"/>
    <property type="match status" value="1"/>
</dbReference>
<reference evidence="8 9" key="1">
    <citation type="journal article" date="2015" name="Nature">
        <title>rRNA introns, odd ribosomes, and small enigmatic genomes across a large radiation of phyla.</title>
        <authorList>
            <person name="Brown C.T."/>
            <person name="Hug L.A."/>
            <person name="Thomas B.C."/>
            <person name="Sharon I."/>
            <person name="Castelle C.J."/>
            <person name="Singh A."/>
            <person name="Wilkins M.J."/>
            <person name="Williams K.H."/>
            <person name="Banfield J.F."/>
        </authorList>
    </citation>
    <scope>NUCLEOTIDE SEQUENCE [LARGE SCALE GENOMIC DNA]</scope>
</reference>
<evidence type="ECO:0000256" key="3">
    <source>
        <dbReference type="ARBA" id="ARBA00022840"/>
    </source>
</evidence>
<dbReference type="SMART" id="SM00382">
    <property type="entry name" value="AAA"/>
    <property type="match status" value="2"/>
</dbReference>
<name>A0A0G1MHW4_9BACT</name>
<dbReference type="EMBL" id="LCKX01000005">
    <property type="protein sequence ID" value="KKU07799.1"/>
    <property type="molecule type" value="Genomic_DNA"/>
</dbReference>
<dbReference type="Gene3D" id="4.10.860.10">
    <property type="entry name" value="UVR domain"/>
    <property type="match status" value="1"/>
</dbReference>
<keyword evidence="8" id="KW-0645">Protease</keyword>
<evidence type="ECO:0000256" key="2">
    <source>
        <dbReference type="ARBA" id="ARBA00022741"/>
    </source>
</evidence>
<dbReference type="GO" id="GO:0034605">
    <property type="term" value="P:cellular response to heat"/>
    <property type="evidence" value="ECO:0007669"/>
    <property type="project" value="TreeGrafter"/>
</dbReference>
<dbReference type="CDD" id="cd19499">
    <property type="entry name" value="RecA-like_ClpB_Hsp104-like"/>
    <property type="match status" value="1"/>
</dbReference>
<keyword evidence="4" id="KW-0143">Chaperone</keyword>
<evidence type="ECO:0000313" key="9">
    <source>
        <dbReference type="Proteomes" id="UP000033999"/>
    </source>
</evidence>
<evidence type="ECO:0000256" key="5">
    <source>
        <dbReference type="PROSITE-ProRule" id="PRU01251"/>
    </source>
</evidence>
<dbReference type="SUPFAM" id="SSF81923">
    <property type="entry name" value="Double Clp-N motif"/>
    <property type="match status" value="1"/>
</dbReference>
<dbReference type="Gene3D" id="1.10.8.60">
    <property type="match status" value="2"/>
</dbReference>
<dbReference type="FunFam" id="3.40.50.300:FF:000010">
    <property type="entry name" value="Chaperone clpB 1, putative"/>
    <property type="match status" value="1"/>
</dbReference>
<keyword evidence="6" id="KW-0175">Coiled coil</keyword>
<gene>
    <name evidence="8" type="ORF">UX10_C0005G0005</name>
</gene>
<dbReference type="AlphaFoldDB" id="A0A0G1MHW4"/>
<evidence type="ECO:0000313" key="8">
    <source>
        <dbReference type="EMBL" id="KKU07799.1"/>
    </source>
</evidence>
<evidence type="ECO:0000256" key="1">
    <source>
        <dbReference type="ARBA" id="ARBA00022737"/>
    </source>
</evidence>
<dbReference type="Proteomes" id="UP000033999">
    <property type="component" value="Unassembled WGS sequence"/>
</dbReference>
<dbReference type="PROSITE" id="PS51903">
    <property type="entry name" value="CLP_R"/>
    <property type="match status" value="1"/>
</dbReference>
<dbReference type="InterPro" id="IPR019489">
    <property type="entry name" value="Clp_ATPase_C"/>
</dbReference>
<feature type="coiled-coil region" evidence="6">
    <location>
        <begin position="449"/>
        <end position="498"/>
    </location>
</feature>
<dbReference type="Pfam" id="PF10431">
    <property type="entry name" value="ClpB_D2-small"/>
    <property type="match status" value="1"/>
</dbReference>
<evidence type="ECO:0000259" key="7">
    <source>
        <dbReference type="PROSITE" id="PS51903"/>
    </source>
</evidence>
<dbReference type="Pfam" id="PF02861">
    <property type="entry name" value="Clp_N"/>
    <property type="match status" value="1"/>
</dbReference>
<dbReference type="PRINTS" id="PR00300">
    <property type="entry name" value="CLPPROTEASEA"/>
</dbReference>
<proteinExistence type="predicted"/>
<dbReference type="GO" id="GO:0005524">
    <property type="term" value="F:ATP binding"/>
    <property type="evidence" value="ECO:0007669"/>
    <property type="project" value="UniProtKB-KW"/>
</dbReference>
<accession>A0A0G1MHW4</accession>
<feature type="domain" description="Clp R" evidence="7">
    <location>
        <begin position="6"/>
        <end position="155"/>
    </location>
</feature>
<dbReference type="FunFam" id="3.40.50.300:FF:000025">
    <property type="entry name" value="ATP-dependent Clp protease subunit"/>
    <property type="match status" value="1"/>
</dbReference>
<dbReference type="GO" id="GO:0008233">
    <property type="term" value="F:peptidase activity"/>
    <property type="evidence" value="ECO:0007669"/>
    <property type="project" value="UniProtKB-KW"/>
</dbReference>
<dbReference type="PANTHER" id="PTHR11638">
    <property type="entry name" value="ATP-DEPENDENT CLP PROTEASE"/>
    <property type="match status" value="1"/>
</dbReference>
<keyword evidence="3" id="KW-0067">ATP-binding</keyword>
<sequence length="839" mass="93543">MDNDIFDLLSEHLKQSISMSLKIAEEMGAPSASPAHLWYTLALERGSVASEILRKTGIDTKKILATLRAENSLGSGGVSFLRRKMKKPIRLSDEMITLLTKSLIIAAEYHHTFVGTEHAVLALAENTDALNKKIIKKHAIDTKTITEYAMNVLHSNTKFPEIVSLIVPPHEEKNSQNNVKTKEKENTKITKKKTPALDFFTMDLTTARAQKTIDPVIGRAEEIDRLITILCRRTKNNPVLLGDPGVGKTAIAEGLAKKIAEGNVPEELQNKRILSLDMGLLIAGTTYRGEFEARLKQVVEEIKNDPHIIVFIDELHTIVGAGSNSGSLDAANMLKPALARGYLRCIGATTSEEYKKHIESDPALERRFQPIVVKEPNTEETLAILRGIAPLYETFHNVLFTEQTLNAAVELADSFLTDKFFPDKAIDLLDEAATKKHLSKNPNPVFTRIKKIDAQLEKAQDLKRRAIEKELFKEALEIKASEKELEQIRAELLALASQKKSRTARLIITPNDIANVISRITGFSVSSASIEASSMAQRKKLLLQRIIGQDETIDTILTALERSRLGLHDPSRPIASFIMVGPSGVGKTELAKQLAETIFHNRQSFVRIDMSEFAEGFHVSKLIGSPAGYVGYKESNTFTDRIKRHPHSIILFDEIDKAHTDVFNLFLQILDEGFLTDAVGKKINFRNTIILMTTTVGAENFKAPKLGFQSADSGTLSSERVRASIINELKTRFHTEFLNRVNNILIMKPLSSRDIERIVELEIDAVRGRLKKRGVSLLVDDSVVSHISKEVQARDQGARAVRAVVEELIVTPMISTLAEKKKQKKLTVTMLKEKIIFED</sequence>